<dbReference type="Proteomes" id="UP000185511">
    <property type="component" value="Chromosome"/>
</dbReference>
<dbReference type="GO" id="GO:0006631">
    <property type="term" value="P:fatty acid metabolic process"/>
    <property type="evidence" value="ECO:0007669"/>
    <property type="project" value="TreeGrafter"/>
</dbReference>
<evidence type="ECO:0000256" key="1">
    <source>
        <dbReference type="ARBA" id="ARBA00006432"/>
    </source>
</evidence>
<organism evidence="3 4">
    <name type="scientific">Actinoalloteichus fjordicus</name>
    <dbReference type="NCBI Taxonomy" id="1612552"/>
    <lineage>
        <taxon>Bacteria</taxon>
        <taxon>Bacillati</taxon>
        <taxon>Actinomycetota</taxon>
        <taxon>Actinomycetes</taxon>
        <taxon>Pseudonocardiales</taxon>
        <taxon>Pseudonocardiaceae</taxon>
        <taxon>Actinoalloteichus</taxon>
    </lineage>
</organism>
<dbReference type="InterPro" id="IPR020845">
    <property type="entry name" value="AMP-binding_CS"/>
</dbReference>
<comment type="similarity">
    <text evidence="1">Belongs to the ATP-dependent AMP-binding enzyme family.</text>
</comment>
<dbReference type="PANTHER" id="PTHR43201:SF8">
    <property type="entry name" value="ACYL-COA SYNTHETASE FAMILY MEMBER 3"/>
    <property type="match status" value="1"/>
</dbReference>
<dbReference type="KEGG" id="acad:UA74_15775"/>
<dbReference type="Gene3D" id="3.40.50.12780">
    <property type="entry name" value="N-terminal domain of ligase-like"/>
    <property type="match status" value="1"/>
</dbReference>
<keyword evidence="4" id="KW-1185">Reference proteome</keyword>
<dbReference type="Pfam" id="PF00501">
    <property type="entry name" value="AMP-binding"/>
    <property type="match status" value="1"/>
</dbReference>
<dbReference type="EMBL" id="CP016076">
    <property type="protein sequence ID" value="APU15207.1"/>
    <property type="molecule type" value="Genomic_DNA"/>
</dbReference>
<protein>
    <submittedName>
        <fullName evidence="3">AMP-forming long-chain acyl-CoA synthetase</fullName>
    </submittedName>
</protein>
<dbReference type="InterPro" id="IPR042099">
    <property type="entry name" value="ANL_N_sf"/>
</dbReference>
<dbReference type="SUPFAM" id="SSF56801">
    <property type="entry name" value="Acetyl-CoA synthetase-like"/>
    <property type="match status" value="1"/>
</dbReference>
<evidence type="ECO:0000313" key="4">
    <source>
        <dbReference type="Proteomes" id="UP000185511"/>
    </source>
</evidence>
<gene>
    <name evidence="3" type="ORF">UA74_15775</name>
</gene>
<dbReference type="InterPro" id="IPR000873">
    <property type="entry name" value="AMP-dep_synth/lig_dom"/>
</dbReference>
<dbReference type="AlphaFoldDB" id="A0AAC9LCR6"/>
<dbReference type="GO" id="GO:0031956">
    <property type="term" value="F:medium-chain fatty acid-CoA ligase activity"/>
    <property type="evidence" value="ECO:0007669"/>
    <property type="project" value="TreeGrafter"/>
</dbReference>
<dbReference type="PROSITE" id="PS00455">
    <property type="entry name" value="AMP_BINDING"/>
    <property type="match status" value="1"/>
</dbReference>
<evidence type="ECO:0000313" key="3">
    <source>
        <dbReference type="EMBL" id="APU15207.1"/>
    </source>
</evidence>
<evidence type="ECO:0000259" key="2">
    <source>
        <dbReference type="Pfam" id="PF00501"/>
    </source>
</evidence>
<sequence length="514" mass="55120">MPDRLLHHFLRQPGQQTATIDLDGTAWSFDDVLGRALTIARRLRVRGGTAGRVVLLRSEPGPLFGVADLAVLVAGGVPAVLPDLTHEQLTAVWRVVDPSAVIDTTGQDRSLLDDEASRTGTVLHRVDEANCRPAGTPVEWRAVARRWAEARREPAATVVFTSGTTGAPRAVVLNETALVRGVRAWTAQWTARPTRTLSYLPISHIAQRLMGHTLMCLYGTTVVASTPGRAADDLVAYRPDTLLGVPHLWARLASASAQNDEAGQLLCAALAGVTTAVNGAAALDRAVAAELQRRTGIRIADAYGATETTVPAFHQPDAALLGLGRPVGVQHRLTDEGELLLRGPNLAAGYVDRWPRLRPVTGRHGWLPTGDLIRAADDGTLHPVGRRASAFKTSRGEMISPEPVEAHLLTHPAVIAACLLGHSLPRAVALVCAPDTATWIPAHVAALQRELHDSAEAARRRGDVPWSDLAAVHVLPDSWADLGLVTSTGKPRRREIHNHYRHLLTLPESAHAPA</sequence>
<dbReference type="PANTHER" id="PTHR43201">
    <property type="entry name" value="ACYL-COA SYNTHETASE"/>
    <property type="match status" value="1"/>
</dbReference>
<accession>A0AAC9LCR6</accession>
<reference evidence="4" key="1">
    <citation type="submission" date="2016-06" db="EMBL/GenBank/DDBJ databases">
        <title>Complete genome sequence of Actinoalloteichus fjordicus DSM 46855 (=ADI127-17), type strain of the new species Actinoalloteichus fjordicus.</title>
        <authorList>
            <person name="Ruckert C."/>
            <person name="Nouioui I."/>
            <person name="Willmese J."/>
            <person name="van Wezel G."/>
            <person name="Klenk H.-P."/>
            <person name="Kalinowski J."/>
            <person name="Zotchev S.B."/>
        </authorList>
    </citation>
    <scope>NUCLEOTIDE SEQUENCE [LARGE SCALE GENOMIC DNA]</scope>
    <source>
        <strain evidence="4">ADI127-7</strain>
    </source>
</reference>
<name>A0AAC9LCR6_9PSEU</name>
<dbReference type="RefSeq" id="WP_075764654.1">
    <property type="nucleotide sequence ID" value="NZ_CP016076.1"/>
</dbReference>
<feature type="domain" description="AMP-dependent synthetase/ligase" evidence="2">
    <location>
        <begin position="11"/>
        <end position="350"/>
    </location>
</feature>
<proteinExistence type="inferred from homology"/>